<name>A0A930W3X2_9ACTN</name>
<dbReference type="AlphaFoldDB" id="A0A930W3X2"/>
<proteinExistence type="predicted"/>
<protein>
    <submittedName>
        <fullName evidence="1">Uncharacterized protein</fullName>
    </submittedName>
</protein>
<reference evidence="1" key="1">
    <citation type="submission" date="2020-04" db="EMBL/GenBank/DDBJ databases">
        <title>Deep metagenomics examines the oral microbiome during advanced dental caries in children, revealing novel taxa and co-occurrences with host molecules.</title>
        <authorList>
            <person name="Baker J.L."/>
            <person name="Morton J.T."/>
            <person name="Dinis M."/>
            <person name="Alvarez R."/>
            <person name="Tran N.C."/>
            <person name="Knight R."/>
            <person name="Edlund A."/>
        </authorList>
    </citation>
    <scope>NUCLEOTIDE SEQUENCE</scope>
    <source>
        <strain evidence="1">JCVI_22A_bin.2</strain>
    </source>
</reference>
<evidence type="ECO:0000313" key="2">
    <source>
        <dbReference type="Proteomes" id="UP000772566"/>
    </source>
</evidence>
<sequence length="342" mass="38394">MIKHSANDMVSEQVDRLVAKCAQEKNIVSEAALYELKLAVEASPEDFIADEEEKAFAQYVNVIGKYQAGITKEIDSDADFFSSRMDLLNFLHNQMTNITENPALNSTSINLEAQRILAQISNNHPAAILNDLLDLQKEFDPIFRPKLEQAKQEQGDAWSCAEARPLLRLYAQIAQVATDCACFKLSKKACEDLLFFSPTDLLGARFTLAYVLARLEDEEGLHKLDESCGYQSNAWMRLAFTLLFFKLNRMPAAKRALKGFVNLGEGAAYALLRPSFVDLYIPCRINFTPDTFAENVIAVHEAEAIIADVPEFISWAESVPGVTQSARDYAFKAGLDWWENEE</sequence>
<evidence type="ECO:0000313" key="1">
    <source>
        <dbReference type="EMBL" id="MBF4808724.1"/>
    </source>
</evidence>
<dbReference type="EMBL" id="JABZGT010000011">
    <property type="protein sequence ID" value="MBF4808724.1"/>
    <property type="molecule type" value="Genomic_DNA"/>
</dbReference>
<organism evidence="1 2">
    <name type="scientific">Lancefieldella parvula</name>
    <dbReference type="NCBI Taxonomy" id="1382"/>
    <lineage>
        <taxon>Bacteria</taxon>
        <taxon>Bacillati</taxon>
        <taxon>Actinomycetota</taxon>
        <taxon>Coriobacteriia</taxon>
        <taxon>Coriobacteriales</taxon>
        <taxon>Atopobiaceae</taxon>
        <taxon>Lancefieldella</taxon>
    </lineage>
</organism>
<gene>
    <name evidence="1" type="ORF">HXK23_00610</name>
</gene>
<comment type="caution">
    <text evidence="1">The sequence shown here is derived from an EMBL/GenBank/DDBJ whole genome shotgun (WGS) entry which is preliminary data.</text>
</comment>
<dbReference type="Proteomes" id="UP000772566">
    <property type="component" value="Unassembled WGS sequence"/>
</dbReference>
<accession>A0A930W3X2</accession>